<evidence type="ECO:0000313" key="2">
    <source>
        <dbReference type="Proteomes" id="UP000217790"/>
    </source>
</evidence>
<organism evidence="1 2">
    <name type="scientific">Armillaria gallica</name>
    <name type="common">Bulbous honey fungus</name>
    <name type="synonym">Armillaria bulbosa</name>
    <dbReference type="NCBI Taxonomy" id="47427"/>
    <lineage>
        <taxon>Eukaryota</taxon>
        <taxon>Fungi</taxon>
        <taxon>Dikarya</taxon>
        <taxon>Basidiomycota</taxon>
        <taxon>Agaricomycotina</taxon>
        <taxon>Agaricomycetes</taxon>
        <taxon>Agaricomycetidae</taxon>
        <taxon>Agaricales</taxon>
        <taxon>Marasmiineae</taxon>
        <taxon>Physalacriaceae</taxon>
        <taxon>Armillaria</taxon>
    </lineage>
</organism>
<reference evidence="2" key="1">
    <citation type="journal article" date="2017" name="Nat. Ecol. Evol.">
        <title>Genome expansion and lineage-specific genetic innovations in the forest pathogenic fungi Armillaria.</title>
        <authorList>
            <person name="Sipos G."/>
            <person name="Prasanna A.N."/>
            <person name="Walter M.C."/>
            <person name="O'Connor E."/>
            <person name="Balint B."/>
            <person name="Krizsan K."/>
            <person name="Kiss B."/>
            <person name="Hess J."/>
            <person name="Varga T."/>
            <person name="Slot J."/>
            <person name="Riley R."/>
            <person name="Boka B."/>
            <person name="Rigling D."/>
            <person name="Barry K."/>
            <person name="Lee J."/>
            <person name="Mihaltcheva S."/>
            <person name="LaButti K."/>
            <person name="Lipzen A."/>
            <person name="Waldron R."/>
            <person name="Moloney N.M."/>
            <person name="Sperisen C."/>
            <person name="Kredics L."/>
            <person name="Vagvoelgyi C."/>
            <person name="Patrignani A."/>
            <person name="Fitzpatrick D."/>
            <person name="Nagy I."/>
            <person name="Doyle S."/>
            <person name="Anderson J.B."/>
            <person name="Grigoriev I.V."/>
            <person name="Gueldener U."/>
            <person name="Muensterkoetter M."/>
            <person name="Nagy L.G."/>
        </authorList>
    </citation>
    <scope>NUCLEOTIDE SEQUENCE [LARGE SCALE GENOMIC DNA]</scope>
    <source>
        <strain evidence="2">Ar21-2</strain>
    </source>
</reference>
<dbReference type="InParanoid" id="A0A2H3EN65"/>
<name>A0A2H3EN65_ARMGA</name>
<protein>
    <submittedName>
        <fullName evidence="1">Uncharacterized protein</fullName>
    </submittedName>
</protein>
<proteinExistence type="predicted"/>
<dbReference type="STRING" id="47427.A0A2H3EN65"/>
<dbReference type="OrthoDB" id="2535105at2759"/>
<sequence length="204" mass="22546">MSTIPTGKPTELPAFDNTLGVLYIGSSLATACGLDTAQQSLTLAGMYHFLITDYANPAALEVGGSTSGRAILIFNTMRELLGSAAFFWYSCKETFYRVLLLAYMDFQCLFTASPRPNHNYRSRSGSFGRVALAFLNFGQWDKTVVMLLGLRAPLSNVQHHLLAPLLDCQHTQIYCGSSPFITKSWLMNNASALLETFGFEWDCL</sequence>
<dbReference type="Proteomes" id="UP000217790">
    <property type="component" value="Unassembled WGS sequence"/>
</dbReference>
<dbReference type="EMBL" id="KZ293644">
    <property type="protein sequence ID" value="PBL04009.1"/>
    <property type="molecule type" value="Genomic_DNA"/>
</dbReference>
<gene>
    <name evidence="1" type="ORF">ARMGADRAFT_1022536</name>
</gene>
<evidence type="ECO:0000313" key="1">
    <source>
        <dbReference type="EMBL" id="PBL04009.1"/>
    </source>
</evidence>
<accession>A0A2H3EN65</accession>
<dbReference type="AlphaFoldDB" id="A0A2H3EN65"/>
<keyword evidence="2" id="KW-1185">Reference proteome</keyword>